<name>A0A7S1LY30_ALECA</name>
<feature type="compositionally biased region" description="Basic residues" evidence="1">
    <location>
        <begin position="157"/>
        <end position="175"/>
    </location>
</feature>
<evidence type="ECO:0000256" key="1">
    <source>
        <dbReference type="SAM" id="MobiDB-lite"/>
    </source>
</evidence>
<reference evidence="2" key="1">
    <citation type="submission" date="2021-01" db="EMBL/GenBank/DDBJ databases">
        <authorList>
            <person name="Corre E."/>
            <person name="Pelletier E."/>
            <person name="Niang G."/>
            <person name="Scheremetjew M."/>
            <person name="Finn R."/>
            <person name="Kale V."/>
            <person name="Holt S."/>
            <person name="Cochrane G."/>
            <person name="Meng A."/>
            <person name="Brown T."/>
            <person name="Cohen L."/>
        </authorList>
    </citation>
    <scope>NUCLEOTIDE SEQUENCE</scope>
    <source>
        <strain evidence="2">OF101</strain>
    </source>
</reference>
<protein>
    <submittedName>
        <fullName evidence="2">Uncharacterized protein</fullName>
    </submittedName>
</protein>
<feature type="compositionally biased region" description="Low complexity" evidence="1">
    <location>
        <begin position="31"/>
        <end position="47"/>
    </location>
</feature>
<organism evidence="2">
    <name type="scientific">Alexandrium catenella</name>
    <name type="common">Red tide dinoflagellate</name>
    <name type="synonym">Gonyaulax catenella</name>
    <dbReference type="NCBI Taxonomy" id="2925"/>
    <lineage>
        <taxon>Eukaryota</taxon>
        <taxon>Sar</taxon>
        <taxon>Alveolata</taxon>
        <taxon>Dinophyceae</taxon>
        <taxon>Gonyaulacales</taxon>
        <taxon>Pyrocystaceae</taxon>
        <taxon>Alexandrium</taxon>
    </lineage>
</organism>
<accession>A0A7S1LY30</accession>
<sequence length="293" mass="33013">MMPKEQVQQQLLLRQLQQQLLLQEQRQEQWQRQQQQQSPLLPQQELQQEQHKQQEQQQVEHEQQHRQEHQQQEQQERQGQREQQQQAPVAGTLRSLDGGVRGPRLSATAAATAASREGCAQTDIVWAEQGFRCTRCSRPPRPPAAAGEGPPLARPPHQLRPRQRQRRRSKMRRGTQLRIEGAPPTPKPTRQHTLALCCFSWNMRLPRNRCCDMHALLEEASCVLQDLKEQGCKEEDAEVAFYCSSCGIITTDAVEADSDCTNCGGSFTAAPRAGEGDSSSSSSDAGGNRRASL</sequence>
<dbReference type="EMBL" id="HBGE01024906">
    <property type="protein sequence ID" value="CAD9116314.1"/>
    <property type="molecule type" value="Transcribed_RNA"/>
</dbReference>
<gene>
    <name evidence="2" type="ORF">ACAT0790_LOCUS15020</name>
</gene>
<feature type="compositionally biased region" description="Low complexity" evidence="1">
    <location>
        <begin position="272"/>
        <end position="293"/>
    </location>
</feature>
<proteinExistence type="predicted"/>
<dbReference type="AlphaFoldDB" id="A0A7S1LY30"/>
<feature type="region of interest" description="Disordered" evidence="1">
    <location>
        <begin position="135"/>
        <end position="188"/>
    </location>
</feature>
<feature type="region of interest" description="Disordered" evidence="1">
    <location>
        <begin position="31"/>
        <end position="103"/>
    </location>
</feature>
<feature type="region of interest" description="Disordered" evidence="1">
    <location>
        <begin position="267"/>
        <end position="293"/>
    </location>
</feature>
<evidence type="ECO:0000313" key="2">
    <source>
        <dbReference type="EMBL" id="CAD9116314.1"/>
    </source>
</evidence>
<feature type="compositionally biased region" description="Basic and acidic residues" evidence="1">
    <location>
        <begin position="48"/>
        <end position="80"/>
    </location>
</feature>